<dbReference type="EMBL" id="CP002116">
    <property type="protein sequence ID" value="ADK79298.1"/>
    <property type="molecule type" value="Genomic_DNA"/>
</dbReference>
<proteinExistence type="predicted"/>
<evidence type="ECO:0008006" key="3">
    <source>
        <dbReference type="Google" id="ProtNLM"/>
    </source>
</evidence>
<dbReference type="HOGENOM" id="CLU_151808_1_0_12"/>
<dbReference type="SUPFAM" id="SSF69635">
    <property type="entry name" value="Type III secretory system chaperone-like"/>
    <property type="match status" value="1"/>
</dbReference>
<dbReference type="Pfam" id="PF22550">
    <property type="entry name" value="CesT_Tir_1"/>
    <property type="match status" value="1"/>
</dbReference>
<dbReference type="Proteomes" id="UP000002318">
    <property type="component" value="Chromosome"/>
</dbReference>
<dbReference type="AlphaFoldDB" id="E1R8F4"/>
<dbReference type="KEGG" id="ssm:Spirs_0141"/>
<evidence type="ECO:0000313" key="2">
    <source>
        <dbReference type="Proteomes" id="UP000002318"/>
    </source>
</evidence>
<dbReference type="eggNOG" id="ENOG50333QR">
    <property type="taxonomic scope" value="Bacteria"/>
</dbReference>
<dbReference type="InterPro" id="IPR054345">
    <property type="entry name" value="Tir-like"/>
</dbReference>
<keyword evidence="2" id="KW-1185">Reference proteome</keyword>
<name>E1R8F4_SEDSS</name>
<dbReference type="Gene3D" id="3.30.1460.10">
    <property type="match status" value="1"/>
</dbReference>
<dbReference type="STRING" id="573413.Spirs_0141"/>
<dbReference type="RefSeq" id="WP_013252762.1">
    <property type="nucleotide sequence ID" value="NC_014364.1"/>
</dbReference>
<reference evidence="1 2" key="1">
    <citation type="journal article" date="2010" name="Stand. Genomic Sci.">
        <title>Complete genome sequence of Spirochaeta smaragdinae type strain (SEBR 4228).</title>
        <authorList>
            <person name="Mavromatis K."/>
            <person name="Yasawong M."/>
            <person name="Chertkov O."/>
            <person name="Lapidus A."/>
            <person name="Lucas S."/>
            <person name="Nolan M."/>
            <person name="Del Rio T.G."/>
            <person name="Tice H."/>
            <person name="Cheng J.F."/>
            <person name="Pitluck S."/>
            <person name="Liolios K."/>
            <person name="Ivanova N."/>
            <person name="Tapia R."/>
            <person name="Han C."/>
            <person name="Bruce D."/>
            <person name="Goodwin L."/>
            <person name="Pati A."/>
            <person name="Chen A."/>
            <person name="Palaniappan K."/>
            <person name="Land M."/>
            <person name="Hauser L."/>
            <person name="Chang Y.J."/>
            <person name="Jeffries C.D."/>
            <person name="Detter J.C."/>
            <person name="Rohde M."/>
            <person name="Brambilla E."/>
            <person name="Spring S."/>
            <person name="Goker M."/>
            <person name="Sikorski J."/>
            <person name="Woyke T."/>
            <person name="Bristow J."/>
            <person name="Eisen J.A."/>
            <person name="Markowitz V."/>
            <person name="Hugenholtz P."/>
            <person name="Klenk H.P."/>
            <person name="Kyrpides N.C."/>
        </authorList>
    </citation>
    <scope>NUCLEOTIDE SEQUENCE [LARGE SCALE GENOMIC DNA]</scope>
    <source>
        <strain evidence="2">DSM 11293 / JCM 15392 / SEBR 4228</strain>
    </source>
</reference>
<dbReference type="OrthoDB" id="361060at2"/>
<sequence>MNAVERYLLNLDLNYEEVAAKTYIIHEPEKGLENVAVMLDEPLVIVQVKVMDVPSSGRERFFRTLLNLNATDLIHGAYGVNGDEVILIDTLRSATMDLEEFQACLDAIGLALSQHYRILSDFR</sequence>
<protein>
    <recommendedName>
        <fullName evidence="3">Sensory transduction regulator</fullName>
    </recommendedName>
</protein>
<organism evidence="1 2">
    <name type="scientific">Sediminispirochaeta smaragdinae (strain DSM 11293 / JCM 15392 / SEBR 4228)</name>
    <name type="common">Spirochaeta smaragdinae</name>
    <dbReference type="NCBI Taxonomy" id="573413"/>
    <lineage>
        <taxon>Bacteria</taxon>
        <taxon>Pseudomonadati</taxon>
        <taxon>Spirochaetota</taxon>
        <taxon>Spirochaetia</taxon>
        <taxon>Spirochaetales</taxon>
        <taxon>Spirochaetaceae</taxon>
        <taxon>Sediminispirochaeta</taxon>
    </lineage>
</organism>
<evidence type="ECO:0000313" key="1">
    <source>
        <dbReference type="EMBL" id="ADK79298.1"/>
    </source>
</evidence>
<accession>E1R8F4</accession>
<gene>
    <name evidence="1" type="ordered locus">Spirs_0141</name>
</gene>